<evidence type="ECO:0000313" key="5">
    <source>
        <dbReference type="Proteomes" id="UP000189705"/>
    </source>
</evidence>
<feature type="domain" description="TRPM tetramerisation" evidence="4">
    <location>
        <begin position="326"/>
        <end position="381"/>
    </location>
</feature>
<comment type="catalytic activity">
    <reaction evidence="1">
        <text>Mg(2+)(in) = Mg(2+)(out)</text>
        <dbReference type="Rhea" id="RHEA:29827"/>
        <dbReference type="ChEBI" id="CHEBI:18420"/>
    </reaction>
</comment>
<feature type="transmembrane region" description="Helical" evidence="3">
    <location>
        <begin position="56"/>
        <end position="75"/>
    </location>
</feature>
<dbReference type="RefSeq" id="XP_025055249.1">
    <property type="nucleotide sequence ID" value="XM_025199464.1"/>
</dbReference>
<keyword evidence="3" id="KW-0812">Transmembrane</keyword>
<dbReference type="STRING" id="38654.A0A3Q0G6E1"/>
<dbReference type="PANTHER" id="PTHR13800:SF13">
    <property type="entry name" value="TRANSIENT RECEPTOR POTENTIAL CATION CHANNEL SUBFAMILY M MEMBER 1"/>
    <property type="match status" value="1"/>
</dbReference>
<evidence type="ECO:0000256" key="1">
    <source>
        <dbReference type="ARBA" id="ARBA00034269"/>
    </source>
</evidence>
<name>A0A3Q0G6E1_ALLSI</name>
<dbReference type="GO" id="GO:0005886">
    <property type="term" value="C:plasma membrane"/>
    <property type="evidence" value="ECO:0007669"/>
    <property type="project" value="TreeGrafter"/>
</dbReference>
<dbReference type="PANTHER" id="PTHR13800">
    <property type="entry name" value="TRANSIENT RECEPTOR POTENTIAL CATION CHANNEL, SUBFAMILY M, MEMBER 6"/>
    <property type="match status" value="1"/>
</dbReference>
<feature type="compositionally biased region" description="Polar residues" evidence="2">
    <location>
        <begin position="676"/>
        <end position="688"/>
    </location>
</feature>
<feature type="transmembrane region" description="Helical" evidence="3">
    <location>
        <begin position="125"/>
        <end position="143"/>
    </location>
</feature>
<accession>A0A3Q0G6E1</accession>
<dbReference type="KEGG" id="asn:112549659"/>
<evidence type="ECO:0000259" key="4">
    <source>
        <dbReference type="Pfam" id="PF16519"/>
    </source>
</evidence>
<dbReference type="AlphaFoldDB" id="A0A3Q0G6E1"/>
<keyword evidence="3" id="KW-1133">Transmembrane helix</keyword>
<gene>
    <name evidence="6" type="primary">LOC112549659</name>
</gene>
<dbReference type="GeneID" id="112549659"/>
<feature type="compositionally biased region" description="Basic residues" evidence="2">
    <location>
        <begin position="711"/>
        <end position="721"/>
    </location>
</feature>
<feature type="region of interest" description="Disordered" evidence="2">
    <location>
        <begin position="656"/>
        <end position="736"/>
    </location>
</feature>
<protein>
    <submittedName>
        <fullName evidence="6">Transient receptor potential cation channel subfamily M member 1-like</fullName>
    </submittedName>
</protein>
<reference evidence="6" key="1">
    <citation type="submission" date="2025-08" db="UniProtKB">
        <authorList>
            <consortium name="RefSeq"/>
        </authorList>
    </citation>
    <scope>IDENTIFICATION</scope>
</reference>
<keyword evidence="3" id="KW-0472">Membrane</keyword>
<evidence type="ECO:0000313" key="6">
    <source>
        <dbReference type="RefSeq" id="XP_025055249.1"/>
    </source>
</evidence>
<dbReference type="Gene3D" id="1.20.5.1010">
    <property type="entry name" value="TRPM, tetramerisation domain"/>
    <property type="match status" value="1"/>
</dbReference>
<sequence length="761" mass="86493">MWDKLSACASQYIYTEDANADTGSRKGDEENGSKKQKSLPIGKKIYEFYNAPIVKFWFYTISYLGYLMLFNYIILVRMERWPSLQEWIVISYIVTLALEKIREILMSEPGKLSQKVKVWLQEYWNITDLVAILVFIIGAILRLQNQPYMGYGRSTGYLWCEQVSGTLCHDDWKDAPCGDNLYDEDGKRLPPCIPGAWLTPAIMACYLLVANILLVNLLIAVFNNTFFEVKSISNQVWKFQRYQLIMTFHDRPVLPPPMIILSHLYIILKRICCRCKKKREGDQDERDRGLKLFLNDEELKKLYEFEEQCVEEYFQEKEDEQQSSNDERIRVTSERVENMSMRLEEVNEREHFMKASLQTVDLRLSQLEELSSRMVNALEKLAGIDKSELMHTRSRASSECDTAYLLRQSSVNSSDGYSMYRYHVGGEELICDVSTAPMSPALGLHKKAYSIGTKEEKNGVDSKMQLVPGHHRSLRYASSANAVSTTDNGKATLEIAKNVTRPRSGSAGFAYVKQGIFKSDETIPQHINQSNIVMNGQSVPKPNFQNTQLTVERTKLEATISYPLEKSKEMRYYTPETFSAYQTTMMKSRSFIFAHGGKLVGGVNNWATEYSTILDQVGPSAVEQWASEWKYEVEQELSQERPPEYPGFVCEAERQAEQKPVLTDTEDDSDVGETGVSASYSSTPVTNKAETENLLSVKPDRTCGFPSVRSKSLHSHSQKGKSMKDKLNRPGHASSVSSLVVACGGEEQNAKQQCASTETEC</sequence>
<proteinExistence type="predicted"/>
<dbReference type="Pfam" id="PF16519">
    <property type="entry name" value="TRPM_tetra"/>
    <property type="match status" value="1"/>
</dbReference>
<evidence type="ECO:0000256" key="2">
    <source>
        <dbReference type="SAM" id="MobiDB-lite"/>
    </source>
</evidence>
<organism evidence="5 6">
    <name type="scientific">Alligator sinensis</name>
    <name type="common">Chinese alligator</name>
    <dbReference type="NCBI Taxonomy" id="38654"/>
    <lineage>
        <taxon>Eukaryota</taxon>
        <taxon>Metazoa</taxon>
        <taxon>Chordata</taxon>
        <taxon>Craniata</taxon>
        <taxon>Vertebrata</taxon>
        <taxon>Euteleostomi</taxon>
        <taxon>Archelosauria</taxon>
        <taxon>Archosauria</taxon>
        <taxon>Crocodylia</taxon>
        <taxon>Alligatoridae</taxon>
        <taxon>Alligatorinae</taxon>
        <taxon>Alligator</taxon>
    </lineage>
</organism>
<dbReference type="InterPro" id="IPR032415">
    <property type="entry name" value="TRPM_tetra"/>
</dbReference>
<dbReference type="GO" id="GO:0051262">
    <property type="term" value="P:protein tetramerization"/>
    <property type="evidence" value="ECO:0007669"/>
    <property type="project" value="InterPro"/>
</dbReference>
<feature type="transmembrane region" description="Helical" evidence="3">
    <location>
        <begin position="197"/>
        <end position="222"/>
    </location>
</feature>
<dbReference type="InterPro" id="IPR050927">
    <property type="entry name" value="TRPM"/>
</dbReference>
<dbReference type="GO" id="GO:0005262">
    <property type="term" value="F:calcium channel activity"/>
    <property type="evidence" value="ECO:0007669"/>
    <property type="project" value="TreeGrafter"/>
</dbReference>
<dbReference type="InterPro" id="IPR037162">
    <property type="entry name" value="TRPM_tetra_sf"/>
</dbReference>
<keyword evidence="5" id="KW-1185">Reference proteome</keyword>
<dbReference type="Proteomes" id="UP000189705">
    <property type="component" value="Unplaced"/>
</dbReference>
<evidence type="ECO:0000256" key="3">
    <source>
        <dbReference type="SAM" id="Phobius"/>
    </source>
</evidence>
<dbReference type="InParanoid" id="A0A3Q0G6E1"/>